<dbReference type="Proteomes" id="UP000886998">
    <property type="component" value="Unassembled WGS sequence"/>
</dbReference>
<dbReference type="AlphaFoldDB" id="A0A8X7CG02"/>
<dbReference type="OrthoDB" id="10381834at2759"/>
<sequence>MLAEGRERRHRVKCRESTVGTPILLIPNVGVAAVYTLLYVVLHCHAGLLRCPQDPDVYPECHVVPFAPGSPCSTVRSLFCHEEQSGKQ</sequence>
<name>A0A8X7CG02_9ARAC</name>
<evidence type="ECO:0000313" key="3">
    <source>
        <dbReference type="Proteomes" id="UP000886998"/>
    </source>
</evidence>
<accession>A0A8X7CG02</accession>
<gene>
    <name evidence="2" type="ORF">TNIN_286551</name>
</gene>
<feature type="transmembrane region" description="Helical" evidence="1">
    <location>
        <begin position="21"/>
        <end position="42"/>
    </location>
</feature>
<keyword evidence="3" id="KW-1185">Reference proteome</keyword>
<evidence type="ECO:0000313" key="2">
    <source>
        <dbReference type="EMBL" id="GFY70894.1"/>
    </source>
</evidence>
<keyword evidence="1" id="KW-1133">Transmembrane helix</keyword>
<keyword evidence="1" id="KW-0472">Membrane</keyword>
<comment type="caution">
    <text evidence="2">The sequence shown here is derived from an EMBL/GenBank/DDBJ whole genome shotgun (WGS) entry which is preliminary data.</text>
</comment>
<keyword evidence="1" id="KW-0812">Transmembrane</keyword>
<proteinExistence type="predicted"/>
<protein>
    <submittedName>
        <fullName evidence="2">Uncharacterized protein</fullName>
    </submittedName>
</protein>
<organism evidence="2 3">
    <name type="scientific">Trichonephila inaurata madagascariensis</name>
    <dbReference type="NCBI Taxonomy" id="2747483"/>
    <lineage>
        <taxon>Eukaryota</taxon>
        <taxon>Metazoa</taxon>
        <taxon>Ecdysozoa</taxon>
        <taxon>Arthropoda</taxon>
        <taxon>Chelicerata</taxon>
        <taxon>Arachnida</taxon>
        <taxon>Araneae</taxon>
        <taxon>Araneomorphae</taxon>
        <taxon>Entelegynae</taxon>
        <taxon>Araneoidea</taxon>
        <taxon>Nephilidae</taxon>
        <taxon>Trichonephila</taxon>
        <taxon>Trichonephila inaurata</taxon>
    </lineage>
</organism>
<dbReference type="EMBL" id="BMAV01018493">
    <property type="protein sequence ID" value="GFY70894.1"/>
    <property type="molecule type" value="Genomic_DNA"/>
</dbReference>
<reference evidence="2" key="1">
    <citation type="submission" date="2020-08" db="EMBL/GenBank/DDBJ databases">
        <title>Multicomponent nature underlies the extraordinary mechanical properties of spider dragline silk.</title>
        <authorList>
            <person name="Kono N."/>
            <person name="Nakamura H."/>
            <person name="Mori M."/>
            <person name="Yoshida Y."/>
            <person name="Ohtoshi R."/>
            <person name="Malay A.D."/>
            <person name="Moran D.A.P."/>
            <person name="Tomita M."/>
            <person name="Numata K."/>
            <person name="Arakawa K."/>
        </authorList>
    </citation>
    <scope>NUCLEOTIDE SEQUENCE</scope>
</reference>
<evidence type="ECO:0000256" key="1">
    <source>
        <dbReference type="SAM" id="Phobius"/>
    </source>
</evidence>